<comment type="caution">
    <text evidence="14">The sequence shown here is derived from an EMBL/GenBank/DDBJ whole genome shotgun (WGS) entry which is preliminary data.</text>
</comment>
<evidence type="ECO:0000256" key="2">
    <source>
        <dbReference type="ARBA" id="ARBA00002764"/>
    </source>
</evidence>
<comment type="function">
    <text evidence="2 11">Synthesizes alpha-1,4-glucan chains using ADP-glucose.</text>
</comment>
<evidence type="ECO:0000256" key="1">
    <source>
        <dbReference type="ARBA" id="ARBA00001478"/>
    </source>
</evidence>
<name>A0ABW8NJ15_9GAMM</name>
<evidence type="ECO:0000256" key="11">
    <source>
        <dbReference type="HAMAP-Rule" id="MF_00484"/>
    </source>
</evidence>
<gene>
    <name evidence="11 14" type="primary">glgA</name>
    <name evidence="14" type="ORF">WG929_11090</name>
</gene>
<comment type="pathway">
    <text evidence="3 11">Glycan biosynthesis; glycogen biosynthesis.</text>
</comment>
<accession>A0ABW8NJ15</accession>
<dbReference type="InterPro" id="IPR001296">
    <property type="entry name" value="Glyco_trans_1"/>
</dbReference>
<dbReference type="Gene3D" id="3.40.50.2000">
    <property type="entry name" value="Glycogen Phosphorylase B"/>
    <property type="match status" value="2"/>
</dbReference>
<dbReference type="SUPFAM" id="SSF53756">
    <property type="entry name" value="UDP-Glycosyltransferase/glycogen phosphorylase"/>
    <property type="match status" value="1"/>
</dbReference>
<keyword evidence="7 11" id="KW-0328">Glycosyltransferase</keyword>
<keyword evidence="8 11" id="KW-0808">Transferase</keyword>
<evidence type="ECO:0000256" key="4">
    <source>
        <dbReference type="ARBA" id="ARBA00010281"/>
    </source>
</evidence>
<dbReference type="InterPro" id="IPR013534">
    <property type="entry name" value="Starch_synth_cat_dom"/>
</dbReference>
<dbReference type="Proteomes" id="UP001620597">
    <property type="component" value="Unassembled WGS sequence"/>
</dbReference>
<evidence type="ECO:0000256" key="8">
    <source>
        <dbReference type="ARBA" id="ARBA00022679"/>
    </source>
</evidence>
<evidence type="ECO:0000256" key="10">
    <source>
        <dbReference type="ARBA" id="ARBA00031722"/>
    </source>
</evidence>
<dbReference type="Pfam" id="PF08323">
    <property type="entry name" value="Glyco_transf_5"/>
    <property type="match status" value="1"/>
</dbReference>
<dbReference type="NCBIfam" id="TIGR02095">
    <property type="entry name" value="glgA"/>
    <property type="match status" value="1"/>
</dbReference>
<evidence type="ECO:0000259" key="12">
    <source>
        <dbReference type="Pfam" id="PF00534"/>
    </source>
</evidence>
<comment type="similarity">
    <text evidence="4 11">Belongs to the glycosyltransferase 1 family. Bacterial/plant glycogen synthase subfamily.</text>
</comment>
<evidence type="ECO:0000313" key="14">
    <source>
        <dbReference type="EMBL" id="MFK4752955.1"/>
    </source>
</evidence>
<protein>
    <recommendedName>
        <fullName evidence="6 11">Glycogen synthase</fullName>
        <ecNumber evidence="5 11">2.4.1.21</ecNumber>
    </recommendedName>
    <alternativeName>
        <fullName evidence="10 11">Starch [bacterial glycogen] synthase</fullName>
    </alternativeName>
</protein>
<dbReference type="InterPro" id="IPR011835">
    <property type="entry name" value="GS/SS"/>
</dbReference>
<keyword evidence="15" id="KW-1185">Reference proteome</keyword>
<dbReference type="EMBL" id="JBBKTX010000012">
    <property type="protein sequence ID" value="MFK4752955.1"/>
    <property type="molecule type" value="Genomic_DNA"/>
</dbReference>
<feature type="binding site" evidence="11">
    <location>
        <position position="15"/>
    </location>
    <ligand>
        <name>ADP-alpha-D-glucose</name>
        <dbReference type="ChEBI" id="CHEBI:57498"/>
    </ligand>
</feature>
<feature type="domain" description="Starch synthase catalytic" evidence="13">
    <location>
        <begin position="2"/>
        <end position="241"/>
    </location>
</feature>
<dbReference type="EC" id="2.4.1.21" evidence="5 11"/>
<dbReference type="PANTHER" id="PTHR45825">
    <property type="entry name" value="GRANULE-BOUND STARCH SYNTHASE 1, CHLOROPLASTIC/AMYLOPLASTIC"/>
    <property type="match status" value="1"/>
</dbReference>
<sequence length="488" mass="54600">MNILFATSEIHPVIKTGGLADVSGGLPNAYSRLDHQVRVVLPGYLAVWEKLTDVHKIAEFHTGTTFYDHPVVIKAARSSGIDVPLWIVDIPELFDRPGNPYLAADGSDWWDNGERFGVFSRIVAELAMDKHGIGWRADLVQANDWQTGLVPAFLAEESQPPTTIFTIHNMAYQGNFPNSLFNYLNLPWHWWSAEGGLEFHGQMSMLKAGIEKADWVTTVSPTYAKEITWPEFAYGLEGVMARKLGEGRLVGIINGIDQDVWNPATDRLIARTYSAEKGRVAAKAENKRALLNHFGWHESEIDPNIPVIGMVGRLVWQKGVDLVLDLIPHILEQENAIFVVLGSGDREHHDALQRLAIYYPRRVLVYLGYSEALAHLVEAGSDIFLMPSRFEPCGLNQIYSLMYGTPPIVHSTGGLADTVVNATVENLDNGTATGFVFYDPSLHALKSTLQHALYLFGKKRSWQKLQKQGMQQHFGWQDSAQQYLNLIQ</sequence>
<dbReference type="CDD" id="cd03791">
    <property type="entry name" value="GT5_Glycogen_synthase_DULL1-like"/>
    <property type="match status" value="1"/>
</dbReference>
<dbReference type="GO" id="GO:0009011">
    <property type="term" value="F:alpha-1,4-glucan glucosyltransferase (ADP-glucose donor) activity"/>
    <property type="evidence" value="ECO:0007669"/>
    <property type="project" value="UniProtKB-EC"/>
</dbReference>
<dbReference type="NCBIfam" id="NF001899">
    <property type="entry name" value="PRK00654.1-2"/>
    <property type="match status" value="1"/>
</dbReference>
<reference evidence="14 15" key="1">
    <citation type="submission" date="2024-03" db="EMBL/GenBank/DDBJ databases">
        <title>High-quality draft genome sequence of Oceanobacter sp. wDCs-4.</title>
        <authorList>
            <person name="Dong C."/>
        </authorList>
    </citation>
    <scope>NUCLEOTIDE SEQUENCE [LARGE SCALE GENOMIC DNA]</scope>
    <source>
        <strain evidence="15">wDCs-4</strain>
    </source>
</reference>
<dbReference type="HAMAP" id="MF_00484">
    <property type="entry name" value="Glycogen_synth"/>
    <property type="match status" value="1"/>
</dbReference>
<evidence type="ECO:0000259" key="13">
    <source>
        <dbReference type="Pfam" id="PF08323"/>
    </source>
</evidence>
<organism evidence="14 15">
    <name type="scientific">Oceanobacter antarcticus</name>
    <dbReference type="NCBI Taxonomy" id="3133425"/>
    <lineage>
        <taxon>Bacteria</taxon>
        <taxon>Pseudomonadati</taxon>
        <taxon>Pseudomonadota</taxon>
        <taxon>Gammaproteobacteria</taxon>
        <taxon>Oceanospirillales</taxon>
        <taxon>Oceanospirillaceae</taxon>
        <taxon>Oceanobacter</taxon>
    </lineage>
</organism>
<evidence type="ECO:0000313" key="15">
    <source>
        <dbReference type="Proteomes" id="UP001620597"/>
    </source>
</evidence>
<evidence type="ECO:0000256" key="3">
    <source>
        <dbReference type="ARBA" id="ARBA00004964"/>
    </source>
</evidence>
<comment type="catalytic activity">
    <reaction evidence="1 11">
        <text>[(1-&gt;4)-alpha-D-glucosyl](n) + ADP-alpha-D-glucose = [(1-&gt;4)-alpha-D-glucosyl](n+1) + ADP + H(+)</text>
        <dbReference type="Rhea" id="RHEA:18189"/>
        <dbReference type="Rhea" id="RHEA-COMP:9584"/>
        <dbReference type="Rhea" id="RHEA-COMP:9587"/>
        <dbReference type="ChEBI" id="CHEBI:15378"/>
        <dbReference type="ChEBI" id="CHEBI:15444"/>
        <dbReference type="ChEBI" id="CHEBI:57498"/>
        <dbReference type="ChEBI" id="CHEBI:456216"/>
        <dbReference type="EC" id="2.4.1.21"/>
    </reaction>
</comment>
<dbReference type="RefSeq" id="WP_416206071.1">
    <property type="nucleotide sequence ID" value="NZ_JBBKTX010000012.1"/>
</dbReference>
<dbReference type="PANTHER" id="PTHR45825:SF11">
    <property type="entry name" value="ALPHA AMYLASE DOMAIN-CONTAINING PROTEIN"/>
    <property type="match status" value="1"/>
</dbReference>
<evidence type="ECO:0000256" key="7">
    <source>
        <dbReference type="ARBA" id="ARBA00022676"/>
    </source>
</evidence>
<evidence type="ECO:0000256" key="9">
    <source>
        <dbReference type="ARBA" id="ARBA00023056"/>
    </source>
</evidence>
<dbReference type="Pfam" id="PF00534">
    <property type="entry name" value="Glycos_transf_1"/>
    <property type="match status" value="1"/>
</dbReference>
<feature type="domain" description="Glycosyl transferase family 1" evidence="12">
    <location>
        <begin position="300"/>
        <end position="453"/>
    </location>
</feature>
<proteinExistence type="inferred from homology"/>
<evidence type="ECO:0000256" key="6">
    <source>
        <dbReference type="ARBA" id="ARBA00019935"/>
    </source>
</evidence>
<evidence type="ECO:0000256" key="5">
    <source>
        <dbReference type="ARBA" id="ARBA00012588"/>
    </source>
</evidence>
<keyword evidence="9 11" id="KW-0320">Glycogen biosynthesis</keyword>